<accession>A0A4Z0C928</accession>
<evidence type="ECO:0000313" key="2">
    <source>
        <dbReference type="Proteomes" id="UP000298180"/>
    </source>
</evidence>
<comment type="caution">
    <text evidence="1">The sequence shown here is derived from an EMBL/GenBank/DDBJ whole genome shotgun (WGS) entry which is preliminary data.</text>
</comment>
<dbReference type="NCBIfam" id="TIGR04256">
    <property type="entry name" value="GxxExxY"/>
    <property type="match status" value="1"/>
</dbReference>
<proteinExistence type="predicted"/>
<protein>
    <submittedName>
        <fullName evidence="1">GxxExxY protein</fullName>
    </submittedName>
</protein>
<dbReference type="AlphaFoldDB" id="A0A4Z0C928"/>
<dbReference type="Proteomes" id="UP000298180">
    <property type="component" value="Unassembled WGS sequence"/>
</dbReference>
<keyword evidence="2" id="KW-1185">Reference proteome</keyword>
<name>A0A4Z0C928_9BURK</name>
<dbReference type="RefSeq" id="WP_135262691.1">
    <property type="nucleotide sequence ID" value="NZ_SMLM01000001.1"/>
</dbReference>
<gene>
    <name evidence="1" type="ORF">EZ313_08270</name>
</gene>
<dbReference type="Pfam" id="PF13366">
    <property type="entry name" value="PDDEXK_3"/>
    <property type="match status" value="1"/>
</dbReference>
<reference evidence="1 2" key="1">
    <citation type="submission" date="2019-03" db="EMBL/GenBank/DDBJ databases">
        <title>Ramlibacter henchirensis DSM 14656, whole genome shotgun sequence.</title>
        <authorList>
            <person name="Zhang X."/>
            <person name="Feng G."/>
            <person name="Zhu H."/>
        </authorList>
    </citation>
    <scope>NUCLEOTIDE SEQUENCE [LARGE SCALE GENOMIC DNA]</scope>
    <source>
        <strain evidence="1 2">DSM 14656</strain>
    </source>
</reference>
<sequence>MENQILSRSIIGAAVEVQRVLGHGLLERAYAAAFARELELQGLSFAREVPIHTNYKDTPIGVGYRADFIVESSVIVELKAVDTLLVTHKAQLLSYLRLSNLKLGLLINFNEFQVTRGVHRVVNNLWSAFSARFPRFLRTAVPPSRRNAHETPDDRQLRQLHLQPGAVLRRTGRAGGGVSQRRDHG</sequence>
<dbReference type="InterPro" id="IPR026350">
    <property type="entry name" value="GxxExxY"/>
</dbReference>
<dbReference type="EMBL" id="SMLM01000001">
    <property type="protein sequence ID" value="TFZ06605.1"/>
    <property type="molecule type" value="Genomic_DNA"/>
</dbReference>
<dbReference type="OrthoDB" id="9798792at2"/>
<evidence type="ECO:0000313" key="1">
    <source>
        <dbReference type="EMBL" id="TFZ06605.1"/>
    </source>
</evidence>
<organism evidence="1 2">
    <name type="scientific">Ramlibacter henchirensis</name>
    <dbReference type="NCBI Taxonomy" id="204072"/>
    <lineage>
        <taxon>Bacteria</taxon>
        <taxon>Pseudomonadati</taxon>
        <taxon>Pseudomonadota</taxon>
        <taxon>Betaproteobacteria</taxon>
        <taxon>Burkholderiales</taxon>
        <taxon>Comamonadaceae</taxon>
        <taxon>Ramlibacter</taxon>
    </lineage>
</organism>